<dbReference type="Gene3D" id="1.20.5.1160">
    <property type="entry name" value="Vasodilator-stimulated phosphoprotein"/>
    <property type="match status" value="1"/>
</dbReference>
<name>A0A8C5RSD0_LATLA</name>
<dbReference type="PANTHER" id="PTHR45616:SF1">
    <property type="entry name" value="KERATIN, TYPE II CYTOSKELETAL 80"/>
    <property type="match status" value="1"/>
</dbReference>
<evidence type="ECO:0000313" key="7">
    <source>
        <dbReference type="Proteomes" id="UP000694406"/>
    </source>
</evidence>
<keyword evidence="7" id="KW-1185">Reference proteome</keyword>
<feature type="compositionally biased region" description="Polar residues" evidence="4">
    <location>
        <begin position="308"/>
        <end position="327"/>
    </location>
</feature>
<evidence type="ECO:0000256" key="2">
    <source>
        <dbReference type="ARBA" id="ARBA00023054"/>
    </source>
</evidence>
<dbReference type="Pfam" id="PF00038">
    <property type="entry name" value="Filament"/>
    <property type="match status" value="1"/>
</dbReference>
<feature type="compositionally biased region" description="Basic and acidic residues" evidence="4">
    <location>
        <begin position="449"/>
        <end position="458"/>
    </location>
</feature>
<feature type="domain" description="IF rod" evidence="5">
    <location>
        <begin position="1"/>
        <end position="215"/>
    </location>
</feature>
<feature type="compositionally biased region" description="Basic and acidic residues" evidence="4">
    <location>
        <begin position="546"/>
        <end position="556"/>
    </location>
</feature>
<evidence type="ECO:0000313" key="6">
    <source>
        <dbReference type="Ensembl" id="ENSLLTP00000005581.1"/>
    </source>
</evidence>
<dbReference type="Proteomes" id="UP000694406">
    <property type="component" value="Unplaced"/>
</dbReference>
<dbReference type="Gene3D" id="1.20.5.170">
    <property type="match status" value="1"/>
</dbReference>
<dbReference type="GO" id="GO:0031424">
    <property type="term" value="P:keratinization"/>
    <property type="evidence" value="ECO:0007669"/>
    <property type="project" value="TreeGrafter"/>
</dbReference>
<feature type="region of interest" description="Disordered" evidence="4">
    <location>
        <begin position="293"/>
        <end position="330"/>
    </location>
</feature>
<feature type="region of interest" description="Disordered" evidence="4">
    <location>
        <begin position="768"/>
        <end position="845"/>
    </location>
</feature>
<protein>
    <recommendedName>
        <fullName evidence="5">IF rod domain-containing protein</fullName>
    </recommendedName>
</protein>
<organism evidence="6 7">
    <name type="scientific">Laticauda laticaudata</name>
    <name type="common">Blue-ringed sea krait</name>
    <name type="synonym">Blue-lipped sea krait</name>
    <dbReference type="NCBI Taxonomy" id="8630"/>
    <lineage>
        <taxon>Eukaryota</taxon>
        <taxon>Metazoa</taxon>
        <taxon>Chordata</taxon>
        <taxon>Craniata</taxon>
        <taxon>Vertebrata</taxon>
        <taxon>Euteleostomi</taxon>
        <taxon>Lepidosauria</taxon>
        <taxon>Squamata</taxon>
        <taxon>Bifurcata</taxon>
        <taxon>Unidentata</taxon>
        <taxon>Episquamata</taxon>
        <taxon>Toxicofera</taxon>
        <taxon>Serpentes</taxon>
        <taxon>Colubroidea</taxon>
        <taxon>Elapidae</taxon>
        <taxon>Laticaudinae</taxon>
        <taxon>Laticauda</taxon>
    </lineage>
</organism>
<keyword evidence="1" id="KW-0403">Intermediate filament</keyword>
<dbReference type="PANTHER" id="PTHR45616">
    <property type="entry name" value="GATA-TYPE DOMAIN-CONTAINING PROTEIN"/>
    <property type="match status" value="1"/>
</dbReference>
<feature type="compositionally biased region" description="Polar residues" evidence="4">
    <location>
        <begin position="769"/>
        <end position="788"/>
    </location>
</feature>
<feature type="region of interest" description="Disordered" evidence="4">
    <location>
        <begin position="597"/>
        <end position="635"/>
    </location>
</feature>
<accession>A0A8C5RSD0</accession>
<feature type="region of interest" description="Disordered" evidence="4">
    <location>
        <begin position="858"/>
        <end position="878"/>
    </location>
</feature>
<feature type="compositionally biased region" description="Basic and acidic residues" evidence="4">
    <location>
        <begin position="390"/>
        <end position="403"/>
    </location>
</feature>
<dbReference type="FunFam" id="1.20.5.170:FF:000004">
    <property type="entry name" value="Keratin, type II cytoskeletal 5"/>
    <property type="match status" value="1"/>
</dbReference>
<dbReference type="GeneTree" id="ENSGT00940000161279"/>
<keyword evidence="2 3" id="KW-0175">Coiled coil</keyword>
<feature type="compositionally biased region" description="Polar residues" evidence="4">
    <location>
        <begin position="511"/>
        <end position="521"/>
    </location>
</feature>
<dbReference type="SMART" id="SM01391">
    <property type="entry name" value="Filament"/>
    <property type="match status" value="1"/>
</dbReference>
<dbReference type="GO" id="GO:0045109">
    <property type="term" value="P:intermediate filament organization"/>
    <property type="evidence" value="ECO:0007669"/>
    <property type="project" value="TreeGrafter"/>
</dbReference>
<dbReference type="SUPFAM" id="SSF64593">
    <property type="entry name" value="Intermediate filament protein, coiled coil region"/>
    <property type="match status" value="1"/>
</dbReference>
<feature type="compositionally biased region" description="Basic and acidic residues" evidence="4">
    <location>
        <begin position="862"/>
        <end position="878"/>
    </location>
</feature>
<feature type="coiled-coil region" evidence="3">
    <location>
        <begin position="120"/>
        <end position="200"/>
    </location>
</feature>
<evidence type="ECO:0000256" key="3">
    <source>
        <dbReference type="SAM" id="Coils"/>
    </source>
</evidence>
<sequence length="878" mass="96673">MEFTFTTLKKDLDNGFLHKTELESKLSGLHTWVEFMNTIHEQELEEVMSQVKDVSVVLGIDNNRYIPDPHQIVEDVRAQYEYLAMKSWEELEALTRHKLNEREELCAKYGDHLLNDRRVIAELNIQIQKLRSCIVSLKSQCLHLEDNIKDAGLQGETALNDAKAKLAKLEDALYNARQDLAQLVKEYQELMNTKLALDIEILTYRKLIEGEEISMESPSPAFISKIYSRTKLFLPDSGITNVPDVAPGAKDLSNKMIHSGSSLVTGFSRSPNENEALTETLFARAHSGTCDNIQKGSDFGSPSHRSTEFMSSKYSRTQSGESSNSSGCRYHSCRKESVPIGYQSQNQRSREFAENAFARNHSGSISEDSLFRSDSGTSASYIEGWLSRSQSDENECRNVHENEGYAEPVSTTTNTEGDGVLESGISGTHSEINRNFSQVSLSGSQNDEPEPRGSHEEFTGPILSRTRSTEDGGVPVGGLSESNSKASRNSSLDNSSKIQKDQSQDSTDTIFSQGHTEGTQESNLPNSPSNSNTAYFEGSASGSPSGEKKSVSKDGGFRTPSIRSTTLSDSVFIRSPTGIDEDLSEQTDLKIHSNARESALESNISGDPHPRKEELSLPEPSKLHTTDNTGIPGNNPGLFVYGRKSKLESGFSKIYTNRKEGLTQSVFARPHSVPDKADYSSSLADGNEGFVKAVVSRLNRGILEGGSSRGQSSRRGGFVDVDLVKNQSKEIKETHGDKSYPDFDVRSANEAKEGISPFGHSRIEHEQAGSFSRNLSDNISPVETSTPIQVHRRKEDAAELSFSRSHSGESESFKAADLLSRSSNEESRDTQEATGCDEENEKCTGGMISRNYSYKCAVTSHPRTETNKAEDVPRSGLN</sequence>
<evidence type="ECO:0000256" key="1">
    <source>
        <dbReference type="ARBA" id="ARBA00022754"/>
    </source>
</evidence>
<dbReference type="AlphaFoldDB" id="A0A8C5RSD0"/>
<feature type="compositionally biased region" description="Basic and acidic residues" evidence="4">
    <location>
        <begin position="608"/>
        <end position="625"/>
    </location>
</feature>
<feature type="region of interest" description="Disordered" evidence="4">
    <location>
        <begin position="440"/>
        <end position="563"/>
    </location>
</feature>
<reference evidence="6" key="2">
    <citation type="submission" date="2025-09" db="UniProtKB">
        <authorList>
            <consortium name="Ensembl"/>
        </authorList>
    </citation>
    <scope>IDENTIFICATION</scope>
</reference>
<dbReference type="GO" id="GO:0045095">
    <property type="term" value="C:keratin filament"/>
    <property type="evidence" value="ECO:0007669"/>
    <property type="project" value="TreeGrafter"/>
</dbReference>
<dbReference type="Gene3D" id="1.20.5.500">
    <property type="entry name" value="Single helix bin"/>
    <property type="match status" value="1"/>
</dbReference>
<dbReference type="Ensembl" id="ENSLLTT00000005810.1">
    <property type="protein sequence ID" value="ENSLLTP00000005581.1"/>
    <property type="gene ID" value="ENSLLTG00000004278.1"/>
</dbReference>
<proteinExistence type="predicted"/>
<feature type="region of interest" description="Disordered" evidence="4">
    <location>
        <begin position="388"/>
        <end position="427"/>
    </location>
</feature>
<dbReference type="PROSITE" id="PS51842">
    <property type="entry name" value="IF_ROD_2"/>
    <property type="match status" value="1"/>
</dbReference>
<evidence type="ECO:0000259" key="5">
    <source>
        <dbReference type="PROSITE" id="PS51842"/>
    </source>
</evidence>
<dbReference type="GO" id="GO:0030280">
    <property type="term" value="F:structural constituent of skin epidermis"/>
    <property type="evidence" value="ECO:0007669"/>
    <property type="project" value="TreeGrafter"/>
</dbReference>
<dbReference type="GO" id="GO:0005615">
    <property type="term" value="C:extracellular space"/>
    <property type="evidence" value="ECO:0007669"/>
    <property type="project" value="TreeGrafter"/>
</dbReference>
<evidence type="ECO:0000256" key="4">
    <source>
        <dbReference type="SAM" id="MobiDB-lite"/>
    </source>
</evidence>
<reference evidence="6" key="1">
    <citation type="submission" date="2025-08" db="UniProtKB">
        <authorList>
            <consortium name="Ensembl"/>
        </authorList>
    </citation>
    <scope>IDENTIFICATION</scope>
</reference>
<feature type="compositionally biased region" description="Low complexity" evidence="4">
    <location>
        <begin position="522"/>
        <end position="532"/>
    </location>
</feature>
<feature type="compositionally biased region" description="Low complexity" evidence="4">
    <location>
        <begin position="480"/>
        <end position="497"/>
    </location>
</feature>
<dbReference type="InterPro" id="IPR039008">
    <property type="entry name" value="IF_rod_dom"/>
</dbReference>